<dbReference type="Proteomes" id="UP001501020">
    <property type="component" value="Unassembled WGS sequence"/>
</dbReference>
<evidence type="ECO:0008006" key="4">
    <source>
        <dbReference type="Google" id="ProtNLM"/>
    </source>
</evidence>
<accession>A0ABN3ADR6</accession>
<protein>
    <recommendedName>
        <fullName evidence="4">MFS transporter</fullName>
    </recommendedName>
</protein>
<sequence>MFPRATYTFTSPTFIVMQAVSAMPLIFLHLPDLMSETIELDATEAVGQALTVAVATDLSSP</sequence>
<evidence type="ECO:0000313" key="2">
    <source>
        <dbReference type="EMBL" id="GAA2161699.1"/>
    </source>
</evidence>
<keyword evidence="1" id="KW-0472">Membrane</keyword>
<keyword evidence="3" id="KW-1185">Reference proteome</keyword>
<reference evidence="2 3" key="1">
    <citation type="journal article" date="2019" name="Int. J. Syst. Evol. Microbiol.">
        <title>The Global Catalogue of Microorganisms (GCM) 10K type strain sequencing project: providing services to taxonomists for standard genome sequencing and annotation.</title>
        <authorList>
            <consortium name="The Broad Institute Genomics Platform"/>
            <consortium name="The Broad Institute Genome Sequencing Center for Infectious Disease"/>
            <person name="Wu L."/>
            <person name="Ma J."/>
        </authorList>
    </citation>
    <scope>NUCLEOTIDE SEQUENCE [LARGE SCALE GENOMIC DNA]</scope>
    <source>
        <strain evidence="2 3">JCM 13850</strain>
    </source>
</reference>
<name>A0ABN3ADR6_9ACTN</name>
<evidence type="ECO:0000256" key="1">
    <source>
        <dbReference type="SAM" id="Phobius"/>
    </source>
</evidence>
<feature type="transmembrane region" description="Helical" evidence="1">
    <location>
        <begin position="12"/>
        <end position="30"/>
    </location>
</feature>
<comment type="caution">
    <text evidence="2">The sequence shown here is derived from an EMBL/GenBank/DDBJ whole genome shotgun (WGS) entry which is preliminary data.</text>
</comment>
<organism evidence="2 3">
    <name type="scientific">Actinomadura napierensis</name>
    <dbReference type="NCBI Taxonomy" id="267854"/>
    <lineage>
        <taxon>Bacteria</taxon>
        <taxon>Bacillati</taxon>
        <taxon>Actinomycetota</taxon>
        <taxon>Actinomycetes</taxon>
        <taxon>Streptosporangiales</taxon>
        <taxon>Thermomonosporaceae</taxon>
        <taxon>Actinomadura</taxon>
    </lineage>
</organism>
<keyword evidence="1" id="KW-1133">Transmembrane helix</keyword>
<dbReference type="EMBL" id="BAAAMR010000100">
    <property type="protein sequence ID" value="GAA2161699.1"/>
    <property type="molecule type" value="Genomic_DNA"/>
</dbReference>
<proteinExistence type="predicted"/>
<evidence type="ECO:0000313" key="3">
    <source>
        <dbReference type="Proteomes" id="UP001501020"/>
    </source>
</evidence>
<keyword evidence="1" id="KW-0812">Transmembrane</keyword>
<gene>
    <name evidence="2" type="ORF">GCM10009727_76300</name>
</gene>